<dbReference type="EMBL" id="JAKIKT010000001">
    <property type="protein sequence ID" value="MCL2912353.1"/>
    <property type="molecule type" value="Genomic_DNA"/>
</dbReference>
<sequence>MSYLSISELCKSLLWAPVDHESGERADVYCATDTDLDIAESRLGVDLPQDYRWFMKHYGMRGLEDPRVNVGLNGISLSFLGMFAAIDTAVTLTHQYARPNPLGRAAIPDRSLVIADSIAGDLLLLDLSTRDYGKVRFRHKDLMKQVWTEEPQELTLLANSFTHLLEQIVASPRPKVEHLQLQEL</sequence>
<comment type="caution">
    <text evidence="2">The sequence shown here is derived from an EMBL/GenBank/DDBJ whole genome shotgun (WGS) entry which is preliminary data.</text>
</comment>
<protein>
    <submittedName>
        <fullName evidence="2">SMI1/KNR4 family protein</fullName>
    </submittedName>
</protein>
<accession>A0ABT0N1P9</accession>
<evidence type="ECO:0000313" key="2">
    <source>
        <dbReference type="EMBL" id="MCL2912353.1"/>
    </source>
</evidence>
<gene>
    <name evidence="2" type="ORF">L2725_00905</name>
</gene>
<dbReference type="SUPFAM" id="SSF160631">
    <property type="entry name" value="SMI1/KNR4-like"/>
    <property type="match status" value="1"/>
</dbReference>
<keyword evidence="3" id="KW-1185">Reference proteome</keyword>
<organism evidence="2 3">
    <name type="scientific">Shewanella corallii</name>
    <dbReference type="NCBI Taxonomy" id="560080"/>
    <lineage>
        <taxon>Bacteria</taxon>
        <taxon>Pseudomonadati</taxon>
        <taxon>Pseudomonadota</taxon>
        <taxon>Gammaproteobacteria</taxon>
        <taxon>Alteromonadales</taxon>
        <taxon>Shewanellaceae</taxon>
        <taxon>Shewanella</taxon>
    </lineage>
</organism>
<proteinExistence type="predicted"/>
<dbReference type="InterPro" id="IPR018958">
    <property type="entry name" value="Knr4/Smi1-like_dom"/>
</dbReference>
<dbReference type="RefSeq" id="WP_249247141.1">
    <property type="nucleotide sequence ID" value="NZ_JAKIKT010000001.1"/>
</dbReference>
<dbReference type="SMART" id="SM00860">
    <property type="entry name" value="SMI1_KNR4"/>
    <property type="match status" value="1"/>
</dbReference>
<evidence type="ECO:0000259" key="1">
    <source>
        <dbReference type="SMART" id="SM00860"/>
    </source>
</evidence>
<evidence type="ECO:0000313" key="3">
    <source>
        <dbReference type="Proteomes" id="UP001202831"/>
    </source>
</evidence>
<feature type="domain" description="Knr4/Smi1-like" evidence="1">
    <location>
        <begin position="30"/>
        <end position="167"/>
    </location>
</feature>
<dbReference type="Gene3D" id="3.40.1580.10">
    <property type="entry name" value="SMI1/KNR4-like"/>
    <property type="match status" value="1"/>
</dbReference>
<dbReference type="Pfam" id="PF09346">
    <property type="entry name" value="SMI1_KNR4"/>
    <property type="match status" value="1"/>
</dbReference>
<dbReference type="Proteomes" id="UP001202831">
    <property type="component" value="Unassembled WGS sequence"/>
</dbReference>
<name>A0ABT0N1P9_9GAMM</name>
<dbReference type="InterPro" id="IPR037883">
    <property type="entry name" value="Knr4/Smi1-like_sf"/>
</dbReference>
<reference evidence="2 3" key="1">
    <citation type="submission" date="2022-01" db="EMBL/GenBank/DDBJ databases">
        <title>Whole genome-based taxonomy of the Shewanellaceae.</title>
        <authorList>
            <person name="Martin-Rodriguez A.J."/>
        </authorList>
    </citation>
    <scope>NUCLEOTIDE SEQUENCE [LARGE SCALE GENOMIC DNA]</scope>
    <source>
        <strain evidence="2 3">DSM 21332</strain>
    </source>
</reference>